<accession>A0AAP2CR46</accession>
<comment type="catalytic activity">
    <reaction evidence="6">
        <text>guanosine(527) in 16S rRNA + S-adenosyl-L-methionine = N(7)-methylguanosine(527) in 16S rRNA + S-adenosyl-L-homocysteine</text>
        <dbReference type="Rhea" id="RHEA:42732"/>
        <dbReference type="Rhea" id="RHEA-COMP:10209"/>
        <dbReference type="Rhea" id="RHEA-COMP:10210"/>
        <dbReference type="ChEBI" id="CHEBI:57856"/>
        <dbReference type="ChEBI" id="CHEBI:59789"/>
        <dbReference type="ChEBI" id="CHEBI:74269"/>
        <dbReference type="ChEBI" id="CHEBI:74480"/>
        <dbReference type="EC" id="2.1.1.170"/>
    </reaction>
</comment>
<evidence type="ECO:0000256" key="6">
    <source>
        <dbReference type="HAMAP-Rule" id="MF_00074"/>
    </source>
</evidence>
<dbReference type="InterPro" id="IPR029063">
    <property type="entry name" value="SAM-dependent_MTases_sf"/>
</dbReference>
<dbReference type="AlphaFoldDB" id="A0AAP2CR46"/>
<feature type="binding site" evidence="6">
    <location>
        <begin position="127"/>
        <end position="128"/>
    </location>
    <ligand>
        <name>S-adenosyl-L-methionine</name>
        <dbReference type="ChEBI" id="CHEBI:59789"/>
    </ligand>
</feature>
<comment type="function">
    <text evidence="6">Specifically methylates the N7 position of guanine in position 527 of 16S rRNA.</text>
</comment>
<evidence type="ECO:0000256" key="3">
    <source>
        <dbReference type="ARBA" id="ARBA00022603"/>
    </source>
</evidence>
<dbReference type="GO" id="GO:0005829">
    <property type="term" value="C:cytosol"/>
    <property type="evidence" value="ECO:0007669"/>
    <property type="project" value="TreeGrafter"/>
</dbReference>
<comment type="caution">
    <text evidence="6">Lacks conserved residue(s) required for the propagation of feature annotation.</text>
</comment>
<evidence type="ECO:0000313" key="7">
    <source>
        <dbReference type="EMBL" id="MBT0957692.1"/>
    </source>
</evidence>
<evidence type="ECO:0000313" key="8">
    <source>
        <dbReference type="Proteomes" id="UP001315686"/>
    </source>
</evidence>
<feature type="binding site" evidence="6">
    <location>
        <position position="73"/>
    </location>
    <ligand>
        <name>S-adenosyl-L-methionine</name>
        <dbReference type="ChEBI" id="CHEBI:59789"/>
    </ligand>
</feature>
<feature type="binding site" evidence="6">
    <location>
        <position position="141"/>
    </location>
    <ligand>
        <name>S-adenosyl-L-methionine</name>
        <dbReference type="ChEBI" id="CHEBI:59789"/>
    </ligand>
</feature>
<keyword evidence="4 6" id="KW-0808">Transferase</keyword>
<comment type="caution">
    <text evidence="7">The sequence shown here is derived from an EMBL/GenBank/DDBJ whole genome shotgun (WGS) entry which is preliminary data.</text>
</comment>
<sequence>MDEGISGVLGGYDVSRETTEKLQQYVDLLRKWNPHINLVSKSTLADAWVRHISDSLQLIQWGGEKDAVWVDVGSGGGMPGIPCAIFLQEKSPDSRVHLVESDQRKATFLRTVSRETKTPLQVHPMRIEKYTAGTADVLTARALAPLSDLLGHAERLLAPNGKCLFLKGANHMIEVEEARKTWHFNVIAHQSRTGAESAVLEIGDIRRA</sequence>
<dbReference type="PANTHER" id="PTHR31760:SF0">
    <property type="entry name" value="S-ADENOSYL-L-METHIONINE-DEPENDENT METHYLTRANSFERASES SUPERFAMILY PROTEIN"/>
    <property type="match status" value="1"/>
</dbReference>
<dbReference type="SUPFAM" id="SSF53335">
    <property type="entry name" value="S-adenosyl-L-methionine-dependent methyltransferases"/>
    <property type="match status" value="1"/>
</dbReference>
<evidence type="ECO:0000256" key="5">
    <source>
        <dbReference type="ARBA" id="ARBA00022691"/>
    </source>
</evidence>
<dbReference type="InterPro" id="IPR003682">
    <property type="entry name" value="rRNA_ssu_MeTfrase_G"/>
</dbReference>
<dbReference type="PANTHER" id="PTHR31760">
    <property type="entry name" value="S-ADENOSYL-L-METHIONINE-DEPENDENT METHYLTRANSFERASES SUPERFAMILY PROTEIN"/>
    <property type="match status" value="1"/>
</dbReference>
<dbReference type="PIRSF" id="PIRSF003078">
    <property type="entry name" value="GidB"/>
    <property type="match status" value="1"/>
</dbReference>
<dbReference type="HAMAP" id="MF_00074">
    <property type="entry name" value="16SrRNA_methyltr_G"/>
    <property type="match status" value="1"/>
</dbReference>
<dbReference type="Proteomes" id="UP001315686">
    <property type="component" value="Unassembled WGS sequence"/>
</dbReference>
<dbReference type="Pfam" id="PF02527">
    <property type="entry name" value="GidB"/>
    <property type="match status" value="1"/>
</dbReference>
<dbReference type="GO" id="GO:0070043">
    <property type="term" value="F:rRNA (guanine-N7-)-methyltransferase activity"/>
    <property type="evidence" value="ECO:0007669"/>
    <property type="project" value="UniProtKB-UniRule"/>
</dbReference>
<evidence type="ECO:0000256" key="4">
    <source>
        <dbReference type="ARBA" id="ARBA00022679"/>
    </source>
</evidence>
<dbReference type="EC" id="2.1.1.170" evidence="6"/>
<evidence type="ECO:0000256" key="1">
    <source>
        <dbReference type="ARBA" id="ARBA00022490"/>
    </source>
</evidence>
<keyword evidence="2 6" id="KW-0698">rRNA processing</keyword>
<organism evidence="7 8">
    <name type="scientific">Harenicola maris</name>
    <dbReference type="NCBI Taxonomy" id="2841044"/>
    <lineage>
        <taxon>Bacteria</taxon>
        <taxon>Pseudomonadati</taxon>
        <taxon>Pseudomonadota</taxon>
        <taxon>Alphaproteobacteria</taxon>
        <taxon>Rhodobacterales</taxon>
        <taxon>Paracoccaceae</taxon>
        <taxon>Harenicola</taxon>
    </lineage>
</organism>
<dbReference type="EMBL" id="JADQAZ010000002">
    <property type="protein sequence ID" value="MBT0957692.1"/>
    <property type="molecule type" value="Genomic_DNA"/>
</dbReference>
<dbReference type="NCBIfam" id="TIGR00138">
    <property type="entry name" value="rsmG_gidB"/>
    <property type="match status" value="1"/>
</dbReference>
<gene>
    <name evidence="6 7" type="primary">rsmG</name>
    <name evidence="7" type="ORF">IV417_09850</name>
</gene>
<comment type="similarity">
    <text evidence="6">Belongs to the methyltransferase superfamily. RNA methyltransferase RsmG family.</text>
</comment>
<evidence type="ECO:0000256" key="2">
    <source>
        <dbReference type="ARBA" id="ARBA00022552"/>
    </source>
</evidence>
<keyword evidence="8" id="KW-1185">Reference proteome</keyword>
<name>A0AAP2CR46_9RHOB</name>
<keyword evidence="5 6" id="KW-0949">S-adenosyl-L-methionine</keyword>
<proteinExistence type="inferred from homology"/>
<dbReference type="Gene3D" id="3.40.50.150">
    <property type="entry name" value="Vaccinia Virus protein VP39"/>
    <property type="match status" value="1"/>
</dbReference>
<dbReference type="RefSeq" id="WP_327793918.1">
    <property type="nucleotide sequence ID" value="NZ_JADQAZ010000002.1"/>
</dbReference>
<comment type="subcellular location">
    <subcellularLocation>
        <location evidence="6">Cytoplasm</location>
    </subcellularLocation>
</comment>
<protein>
    <recommendedName>
        <fullName evidence="6">Ribosomal RNA small subunit methyltransferase G</fullName>
        <ecNumber evidence="6">2.1.1.170</ecNumber>
    </recommendedName>
    <alternativeName>
        <fullName evidence="6">16S rRNA 7-methylguanosine methyltransferase</fullName>
        <shortName evidence="6">16S rRNA m7G methyltransferase</shortName>
    </alternativeName>
</protein>
<reference evidence="7 8" key="1">
    <citation type="journal article" date="2021" name="Arch. Microbiol.">
        <title>Harenicola maris gen. nov., sp. nov. isolated from the Sea of Japan shallow sediments.</title>
        <authorList>
            <person name="Romanenko L.A."/>
            <person name="Kurilenko V.V."/>
            <person name="Chernysheva N.Y."/>
            <person name="Tekutyeva L.A."/>
            <person name="Velansky P.V."/>
            <person name="Svetashev V.I."/>
            <person name="Isaeva M.P."/>
        </authorList>
    </citation>
    <scope>NUCLEOTIDE SEQUENCE [LARGE SCALE GENOMIC DNA]</scope>
    <source>
        <strain evidence="7 8">KMM 3653</strain>
    </source>
</reference>
<keyword evidence="3 6" id="KW-0489">Methyltransferase</keyword>
<keyword evidence="1 6" id="KW-0963">Cytoplasm</keyword>
<feature type="binding site" evidence="6">
    <location>
        <position position="78"/>
    </location>
    <ligand>
        <name>S-adenosyl-L-methionine</name>
        <dbReference type="ChEBI" id="CHEBI:59789"/>
    </ligand>
</feature>